<evidence type="ECO:0000256" key="1">
    <source>
        <dbReference type="SAM" id="MobiDB-lite"/>
    </source>
</evidence>
<evidence type="ECO:0000313" key="3">
    <source>
        <dbReference type="EMBL" id="CAF3779778.1"/>
    </source>
</evidence>
<name>A0A816KCM8_9BILA</name>
<evidence type="ECO:0000313" key="2">
    <source>
        <dbReference type="EMBL" id="CAF1913708.1"/>
    </source>
</evidence>
<dbReference type="EMBL" id="CAJNRE010000063">
    <property type="protein sequence ID" value="CAF1913708.1"/>
    <property type="molecule type" value="Genomic_DNA"/>
</dbReference>
<dbReference type="Proteomes" id="UP000663824">
    <property type="component" value="Unassembled WGS sequence"/>
</dbReference>
<feature type="region of interest" description="Disordered" evidence="1">
    <location>
        <begin position="255"/>
        <end position="313"/>
    </location>
</feature>
<dbReference type="AlphaFoldDB" id="A0A816KCM8"/>
<proteinExistence type="predicted"/>
<sequence length="313" mass="36231">MPFTNNTLLETSILSSSQINYNNKNHRSSKRFRPLVQCNHINQLTNEQCTADGFMECAHCDQICCPIHITQHQDELKQLRDNLLEDASETYITLSEMQVTDSRKQLQSNLVLWKTRMLIKIERIYGKLLDDVEESFIKVSSDFEVTKKNLANEFEENVSSKLERLSNKCDFYPHELDELRLSLNEMHIRIREARTSMINIDFGNGNMCLLDSDDRFELTNNIESPKIMIQTKPDIERILNGSYLRQFNIEIDNDSNHIPPSHSILSPDSAGTHRNRHRIPPEDGMIPTKICQDPTRISPESLLPETLPEFKGN</sequence>
<protein>
    <submittedName>
        <fullName evidence="2">Uncharacterized protein</fullName>
    </submittedName>
</protein>
<accession>A0A816KCM8</accession>
<comment type="caution">
    <text evidence="2">The sequence shown here is derived from an EMBL/GenBank/DDBJ whole genome shotgun (WGS) entry which is preliminary data.</text>
</comment>
<reference evidence="2" key="1">
    <citation type="submission" date="2021-02" db="EMBL/GenBank/DDBJ databases">
        <authorList>
            <person name="Nowell W R."/>
        </authorList>
    </citation>
    <scope>NUCLEOTIDE SEQUENCE</scope>
</reference>
<dbReference type="Proteomes" id="UP000676336">
    <property type="component" value="Unassembled WGS sequence"/>
</dbReference>
<gene>
    <name evidence="2" type="ORF">MBJ925_LOCUS991</name>
    <name evidence="3" type="ORF">SMN809_LOCUS75</name>
</gene>
<dbReference type="EMBL" id="CAJOBI010000006">
    <property type="protein sequence ID" value="CAF3779778.1"/>
    <property type="molecule type" value="Genomic_DNA"/>
</dbReference>
<evidence type="ECO:0000313" key="4">
    <source>
        <dbReference type="Proteomes" id="UP000663824"/>
    </source>
</evidence>
<organism evidence="2 4">
    <name type="scientific">Rotaria magnacalcarata</name>
    <dbReference type="NCBI Taxonomy" id="392030"/>
    <lineage>
        <taxon>Eukaryota</taxon>
        <taxon>Metazoa</taxon>
        <taxon>Spiralia</taxon>
        <taxon>Gnathifera</taxon>
        <taxon>Rotifera</taxon>
        <taxon>Eurotatoria</taxon>
        <taxon>Bdelloidea</taxon>
        <taxon>Philodinida</taxon>
        <taxon>Philodinidae</taxon>
        <taxon>Rotaria</taxon>
    </lineage>
</organism>